<evidence type="ECO:0000313" key="2">
    <source>
        <dbReference type="WBParaSite" id="jg15123"/>
    </source>
</evidence>
<proteinExistence type="predicted"/>
<evidence type="ECO:0000313" key="1">
    <source>
        <dbReference type="Proteomes" id="UP000887574"/>
    </source>
</evidence>
<sequence>MRFSSELYFSVNNFLLFRSFKRIFFSTMPSLHAVSLSSNIARNTSGSGVVPPALLDEKRFQSFIRMQFPCVELLQPINCQILTSLQSDDHFQSFSGCAGQYLVFGK</sequence>
<dbReference type="WBParaSite" id="jg15123">
    <property type="protein sequence ID" value="jg15123"/>
    <property type="gene ID" value="jg15123"/>
</dbReference>
<dbReference type="Proteomes" id="UP000887574">
    <property type="component" value="Unplaced"/>
</dbReference>
<keyword evidence="1" id="KW-1185">Reference proteome</keyword>
<protein>
    <submittedName>
        <fullName evidence="2">Uncharacterized protein</fullName>
    </submittedName>
</protein>
<name>A0A915D3V5_9BILA</name>
<dbReference type="AlphaFoldDB" id="A0A915D3V5"/>
<organism evidence="1 2">
    <name type="scientific">Ditylenchus dipsaci</name>
    <dbReference type="NCBI Taxonomy" id="166011"/>
    <lineage>
        <taxon>Eukaryota</taxon>
        <taxon>Metazoa</taxon>
        <taxon>Ecdysozoa</taxon>
        <taxon>Nematoda</taxon>
        <taxon>Chromadorea</taxon>
        <taxon>Rhabditida</taxon>
        <taxon>Tylenchina</taxon>
        <taxon>Tylenchomorpha</taxon>
        <taxon>Sphaerularioidea</taxon>
        <taxon>Anguinidae</taxon>
        <taxon>Anguininae</taxon>
        <taxon>Ditylenchus</taxon>
    </lineage>
</organism>
<accession>A0A915D3V5</accession>
<reference evidence="2" key="1">
    <citation type="submission" date="2022-11" db="UniProtKB">
        <authorList>
            <consortium name="WormBaseParasite"/>
        </authorList>
    </citation>
    <scope>IDENTIFICATION</scope>
</reference>